<feature type="compositionally biased region" description="Polar residues" evidence="8">
    <location>
        <begin position="718"/>
        <end position="729"/>
    </location>
</feature>
<feature type="compositionally biased region" description="Low complexity" evidence="8">
    <location>
        <begin position="130"/>
        <end position="147"/>
    </location>
</feature>
<keyword evidence="4 7" id="KW-0863">Zinc-finger</keyword>
<name>A0ABR3EWZ7_9AGAR</name>
<evidence type="ECO:0000313" key="10">
    <source>
        <dbReference type="EMBL" id="KAL0567322.1"/>
    </source>
</evidence>
<keyword evidence="3" id="KW-0677">Repeat</keyword>
<dbReference type="Proteomes" id="UP001465976">
    <property type="component" value="Unassembled WGS sequence"/>
</dbReference>
<feature type="region of interest" description="Disordered" evidence="8">
    <location>
        <begin position="1"/>
        <end position="75"/>
    </location>
</feature>
<feature type="compositionally biased region" description="Polar residues" evidence="8">
    <location>
        <begin position="1"/>
        <end position="14"/>
    </location>
</feature>
<dbReference type="InterPro" id="IPR050331">
    <property type="entry name" value="Zinc_finger"/>
</dbReference>
<feature type="compositionally biased region" description="Polar residues" evidence="8">
    <location>
        <begin position="49"/>
        <end position="75"/>
    </location>
</feature>
<dbReference type="PROSITE" id="PS00028">
    <property type="entry name" value="ZINC_FINGER_C2H2_1"/>
    <property type="match status" value="1"/>
</dbReference>
<gene>
    <name evidence="10" type="ORF">V5O48_014671</name>
</gene>
<evidence type="ECO:0000313" key="11">
    <source>
        <dbReference type="Proteomes" id="UP001465976"/>
    </source>
</evidence>
<feature type="compositionally biased region" description="Polar residues" evidence="8">
    <location>
        <begin position="877"/>
        <end position="913"/>
    </location>
</feature>
<feature type="domain" description="C2H2-type" evidence="9">
    <location>
        <begin position="953"/>
        <end position="980"/>
    </location>
</feature>
<dbReference type="SMART" id="SM00355">
    <property type="entry name" value="ZnF_C2H2"/>
    <property type="match status" value="3"/>
</dbReference>
<evidence type="ECO:0000256" key="1">
    <source>
        <dbReference type="ARBA" id="ARBA00004123"/>
    </source>
</evidence>
<organism evidence="10 11">
    <name type="scientific">Marasmius crinis-equi</name>
    <dbReference type="NCBI Taxonomy" id="585013"/>
    <lineage>
        <taxon>Eukaryota</taxon>
        <taxon>Fungi</taxon>
        <taxon>Dikarya</taxon>
        <taxon>Basidiomycota</taxon>
        <taxon>Agaricomycotina</taxon>
        <taxon>Agaricomycetes</taxon>
        <taxon>Agaricomycetidae</taxon>
        <taxon>Agaricales</taxon>
        <taxon>Marasmiineae</taxon>
        <taxon>Marasmiaceae</taxon>
        <taxon>Marasmius</taxon>
    </lineage>
</organism>
<feature type="domain" description="C2H2-type" evidence="9">
    <location>
        <begin position="981"/>
        <end position="1001"/>
    </location>
</feature>
<protein>
    <recommendedName>
        <fullName evidence="9">C2H2-type domain-containing protein</fullName>
    </recommendedName>
</protein>
<feature type="region of interest" description="Disordered" evidence="8">
    <location>
        <begin position="413"/>
        <end position="489"/>
    </location>
</feature>
<sequence length="1016" mass="111159">MSFPATRSTQTAAKEQQDHGSDNAHRHWDDYCRERAPRGYKNPFRSNRELQTCDASESSHALNNHDTLNHGNSNQTYNGSSVCNKCEIDRRSYGGAVVHVHVHECGSSKSSASTSPSRASISSDLPAPPSSQATSPSNSPPSSATTPEESKHRAKEMTQSQRYEYLLLDCQLGCPQWKPSPRRTLDEEYMPEIGSVGFFSDGLPFDTLFNITLPLDSPANRDGVPEGVDPPCTIQRRWLSVDDKCHERESILFRPKGAISHQEVHDRGGSRVFQFELSQQEGAMLMLPRGGTLINLDRTTKFQERIKLYWRPWYEFAVNEADLGDQQTLCLVTGVERCSTWGMAVWESNSSYVRDKPGTLELTVDGPTGACSWSFPPARCLTRTSTPHPLVADNQPKETVFVRGFWINRSDGDIGSRRPLSHSHSGGKKDGNGDVDDMGGGGGGGPKHPQGYSRGSSSSYSRFPAQTPGSGAGNTESSNRDSVDPPDESQVDRIALSLSAIDFDQDSHPCQLINNFALALISKAHPILLETGCIAFSHDEDWTSIVNDSDAEFLDKKEAIRRMSTRFKFVVEQDVIFPTSTSNAEKELIQRYLFSAEDIQPGGVIIALVEYRESKNLPEIGSQMGTLKTVMIDSEDTVSTSSGVIVSTSVSCSSPQGATQRIEQFSLDNNDQSPSQPSAETSPEDIPCNVPPQSPRTSDNLASAPRHPALPGAGIGATASSEPDGSTAPSIVPLPSSPTHYNPPVSSKQRVYAQHPTIVHGNVSPTPANPVFPTKIQSNEVAKSPPFMYSVSRITHRSQSDYPPGQWNGREYDSQGVSYSLASHPPSYGGSRYPNVSYDSYGYPVSDVGQSQHCRDYPMSPDSPSQSALHTAGYGQSPPSTYSTHSQSHSRYVSNAYGSSRPQSYSRDQPYPQSSHSSHSTMAHSVGQSTDQITLYPSGYSSATPAASQTRPYACDLCPLSFNRQHDLKRHRETHTGEKPYTCNGGCGKTFTRKNALKRHQCHRFQLVKGCGRPED</sequence>
<evidence type="ECO:0000256" key="4">
    <source>
        <dbReference type="ARBA" id="ARBA00022771"/>
    </source>
</evidence>
<proteinExistence type="predicted"/>
<keyword evidence="11" id="KW-1185">Reference proteome</keyword>
<reference evidence="10 11" key="1">
    <citation type="submission" date="2024-02" db="EMBL/GenBank/DDBJ databases">
        <title>A draft genome for the cacao thread blight pathogen Marasmius crinis-equi.</title>
        <authorList>
            <person name="Cohen S.P."/>
            <person name="Baruah I.K."/>
            <person name="Amoako-Attah I."/>
            <person name="Bukari Y."/>
            <person name="Meinhardt L.W."/>
            <person name="Bailey B.A."/>
        </authorList>
    </citation>
    <scope>NUCLEOTIDE SEQUENCE [LARGE SCALE GENOMIC DNA]</scope>
    <source>
        <strain evidence="10 11">GH-76</strain>
    </source>
</reference>
<feature type="region of interest" description="Disordered" evidence="8">
    <location>
        <begin position="107"/>
        <end position="158"/>
    </location>
</feature>
<accession>A0ABR3EWZ7</accession>
<feature type="region of interest" description="Disordered" evidence="8">
    <location>
        <begin position="668"/>
        <end position="737"/>
    </location>
</feature>
<feature type="compositionally biased region" description="Polar residues" evidence="8">
    <location>
        <begin position="668"/>
        <end position="681"/>
    </location>
</feature>
<feature type="compositionally biased region" description="Low complexity" evidence="8">
    <location>
        <begin position="107"/>
        <end position="123"/>
    </location>
</feature>
<dbReference type="EMBL" id="JBAHYK010001615">
    <property type="protein sequence ID" value="KAL0567322.1"/>
    <property type="molecule type" value="Genomic_DNA"/>
</dbReference>
<feature type="region of interest" description="Disordered" evidence="8">
    <location>
        <begin position="847"/>
        <end position="928"/>
    </location>
</feature>
<evidence type="ECO:0000256" key="3">
    <source>
        <dbReference type="ARBA" id="ARBA00022737"/>
    </source>
</evidence>
<evidence type="ECO:0000259" key="9">
    <source>
        <dbReference type="PROSITE" id="PS50157"/>
    </source>
</evidence>
<dbReference type="PROSITE" id="PS50157">
    <property type="entry name" value="ZINC_FINGER_C2H2_2"/>
    <property type="match status" value="2"/>
</dbReference>
<dbReference type="InterPro" id="IPR013087">
    <property type="entry name" value="Znf_C2H2_type"/>
</dbReference>
<feature type="compositionally biased region" description="Basic and acidic residues" evidence="8">
    <location>
        <begin position="15"/>
        <end position="37"/>
    </location>
</feature>
<dbReference type="PANTHER" id="PTHR16515">
    <property type="entry name" value="PR DOMAIN ZINC FINGER PROTEIN"/>
    <property type="match status" value="1"/>
</dbReference>
<dbReference type="Gene3D" id="3.30.160.60">
    <property type="entry name" value="Classic Zinc Finger"/>
    <property type="match status" value="2"/>
</dbReference>
<evidence type="ECO:0000256" key="7">
    <source>
        <dbReference type="PROSITE-ProRule" id="PRU00042"/>
    </source>
</evidence>
<dbReference type="SUPFAM" id="SSF57667">
    <property type="entry name" value="beta-beta-alpha zinc fingers"/>
    <property type="match status" value="1"/>
</dbReference>
<keyword evidence="2" id="KW-0479">Metal-binding</keyword>
<keyword evidence="5" id="KW-0862">Zinc</keyword>
<feature type="compositionally biased region" description="Low complexity" evidence="8">
    <location>
        <begin position="451"/>
        <end position="462"/>
    </location>
</feature>
<dbReference type="Pfam" id="PF00096">
    <property type="entry name" value="zf-C2H2"/>
    <property type="match status" value="2"/>
</dbReference>
<comment type="caution">
    <text evidence="10">The sequence shown here is derived from an EMBL/GenBank/DDBJ whole genome shotgun (WGS) entry which is preliminary data.</text>
</comment>
<evidence type="ECO:0000256" key="2">
    <source>
        <dbReference type="ARBA" id="ARBA00022723"/>
    </source>
</evidence>
<dbReference type="PANTHER" id="PTHR16515:SF66">
    <property type="entry name" value="C2H2-TYPE DOMAIN-CONTAINING PROTEIN"/>
    <property type="match status" value="1"/>
</dbReference>
<evidence type="ECO:0000256" key="5">
    <source>
        <dbReference type="ARBA" id="ARBA00022833"/>
    </source>
</evidence>
<evidence type="ECO:0000256" key="6">
    <source>
        <dbReference type="ARBA" id="ARBA00023242"/>
    </source>
</evidence>
<comment type="subcellular location">
    <subcellularLocation>
        <location evidence="1">Nucleus</location>
    </subcellularLocation>
</comment>
<feature type="compositionally biased region" description="Polar residues" evidence="8">
    <location>
        <begin position="467"/>
        <end position="477"/>
    </location>
</feature>
<evidence type="ECO:0000256" key="8">
    <source>
        <dbReference type="SAM" id="MobiDB-lite"/>
    </source>
</evidence>
<dbReference type="InterPro" id="IPR036236">
    <property type="entry name" value="Znf_C2H2_sf"/>
</dbReference>
<keyword evidence="6" id="KW-0539">Nucleus</keyword>